<sequence>MKIYDISKGYFTAPVYPGDPVPRLERLQQMQLGDKFNLTAYYGGAHAATHMDAPRHFVDDGATIDQVPLEACFGPCTVLSVSGILTGEDADEILQFTQPRLLLRGEGSAYLSQSGAFALADGGIALVGTDASSIAPYEDAVLPHQELLLAGVPILEGLDLSGVPDGNYILAAFPLKLEGLEAAPVRAVLLEE</sequence>
<comment type="caution">
    <text evidence="1">The sequence shown here is derived from an EMBL/GenBank/DDBJ whole genome shotgun (WGS) entry which is preliminary data.</text>
</comment>
<dbReference type="GO" id="GO:0019441">
    <property type="term" value="P:L-tryptophan catabolic process to kynurenine"/>
    <property type="evidence" value="ECO:0007669"/>
    <property type="project" value="InterPro"/>
</dbReference>
<dbReference type="PANTHER" id="PTHR31118:SF32">
    <property type="entry name" value="KYNURENINE FORMAMIDASE"/>
    <property type="match status" value="1"/>
</dbReference>
<accession>A7VVA3</accession>
<reference evidence="1 3" key="1">
    <citation type="submission" date="2007-08" db="EMBL/GenBank/DDBJ databases">
        <title>Draft genome sequence of Clostridium leptum (DSM 753).</title>
        <authorList>
            <person name="Sudarsanam P."/>
            <person name="Ley R."/>
            <person name="Guruge J."/>
            <person name="Turnbaugh P.J."/>
            <person name="Mahowald M."/>
            <person name="Liep D."/>
            <person name="Gordon J."/>
        </authorList>
    </citation>
    <scope>NUCLEOTIDE SEQUENCE [LARGE SCALE GENOMIC DNA]</scope>
    <source>
        <strain evidence="1 3">DSM 753</strain>
    </source>
</reference>
<organism evidence="1 3">
    <name type="scientific">[Clostridium] leptum DSM 753</name>
    <dbReference type="NCBI Taxonomy" id="428125"/>
    <lineage>
        <taxon>Bacteria</taxon>
        <taxon>Bacillati</taxon>
        <taxon>Bacillota</taxon>
        <taxon>Clostridia</taxon>
        <taxon>Eubacteriales</taxon>
        <taxon>Oscillospiraceae</taxon>
        <taxon>Oscillospiraceae incertae sedis</taxon>
    </lineage>
</organism>
<dbReference type="EMBL" id="ABCB02000019">
    <property type="protein sequence ID" value="EDO60903.1"/>
    <property type="molecule type" value="Genomic_DNA"/>
</dbReference>
<proteinExistence type="predicted"/>
<dbReference type="EMBL" id="NOXF01000009">
    <property type="protein sequence ID" value="PEQ23895.1"/>
    <property type="molecule type" value="Genomic_DNA"/>
</dbReference>
<evidence type="ECO:0000313" key="4">
    <source>
        <dbReference type="Proteomes" id="UP000220611"/>
    </source>
</evidence>
<dbReference type="InterPro" id="IPR007325">
    <property type="entry name" value="KFase/CYL"/>
</dbReference>
<dbReference type="Proteomes" id="UP000220611">
    <property type="component" value="Unassembled WGS sequence"/>
</dbReference>
<reference evidence="2 4" key="3">
    <citation type="submission" date="2017-07" db="EMBL/GenBank/DDBJ databases">
        <title>Prevalence of linear plasmids in Cutibacterium (Propionibacterium) acnes isolates obtained from prostatic tissue.</title>
        <authorList>
            <person name="Davidsson S."/>
            <person name="Carlsson J."/>
            <person name="Molling P."/>
            <person name="Andren O."/>
            <person name="Andersson S.-O."/>
            <person name="Brzuszkiewicz E."/>
            <person name="Poehlein A."/>
            <person name="Al-Zeer M."/>
            <person name="Brinkmann V."/>
            <person name="Scavenius C."/>
            <person name="Nazipi S."/>
            <person name="Soderquist B."/>
            <person name="Bruggemann H."/>
        </authorList>
    </citation>
    <scope>NUCLEOTIDE SEQUENCE [LARGE SCALE GENOMIC DNA]</scope>
    <source>
        <strain evidence="2 4">DSM 753</strain>
    </source>
</reference>
<evidence type="ECO:0000313" key="2">
    <source>
        <dbReference type="EMBL" id="PEQ23895.1"/>
    </source>
</evidence>
<dbReference type="Pfam" id="PF04199">
    <property type="entry name" value="Cyclase"/>
    <property type="match status" value="1"/>
</dbReference>
<reference evidence="1 3" key="2">
    <citation type="submission" date="2007-08" db="EMBL/GenBank/DDBJ databases">
        <authorList>
            <person name="Fulton L."/>
            <person name="Clifton S."/>
            <person name="Fulton B."/>
            <person name="Xu J."/>
            <person name="Minx P."/>
            <person name="Pepin K.H."/>
            <person name="Johnson M."/>
            <person name="Thiruvilangam P."/>
            <person name="Bhonagiri V."/>
            <person name="Nash W.E."/>
            <person name="Wang C."/>
            <person name="Mardis E.R."/>
            <person name="Wilson R.K."/>
        </authorList>
    </citation>
    <scope>NUCLEOTIDE SEQUENCE [LARGE SCALE GENOMIC DNA]</scope>
    <source>
        <strain evidence="1 3">DSM 753</strain>
    </source>
</reference>
<dbReference type="Proteomes" id="UP000003490">
    <property type="component" value="Unassembled WGS sequence"/>
</dbReference>
<dbReference type="SUPFAM" id="SSF102198">
    <property type="entry name" value="Putative cyclase"/>
    <property type="match status" value="1"/>
</dbReference>
<keyword evidence="4" id="KW-1185">Reference proteome</keyword>
<name>A7VVA3_9FIRM</name>
<gene>
    <name evidence="2" type="ORF">CH238_10935</name>
    <name evidence="1" type="ORF">CLOLEP_02515</name>
</gene>
<dbReference type="OrthoDB" id="9796085at2"/>
<evidence type="ECO:0000313" key="3">
    <source>
        <dbReference type="Proteomes" id="UP000003490"/>
    </source>
</evidence>
<protein>
    <submittedName>
        <fullName evidence="1 2">Cyclase</fullName>
    </submittedName>
</protein>
<dbReference type="InterPro" id="IPR037175">
    <property type="entry name" value="KFase_sf"/>
</dbReference>
<dbReference type="GO" id="GO:0004061">
    <property type="term" value="F:arylformamidase activity"/>
    <property type="evidence" value="ECO:0007669"/>
    <property type="project" value="InterPro"/>
</dbReference>
<evidence type="ECO:0000313" key="1">
    <source>
        <dbReference type="EMBL" id="EDO60903.1"/>
    </source>
</evidence>
<dbReference type="Gene3D" id="3.50.30.50">
    <property type="entry name" value="Putative cyclase"/>
    <property type="match status" value="1"/>
</dbReference>
<dbReference type="HOGENOM" id="CLU_030671_3_1_9"/>
<dbReference type="AlphaFoldDB" id="A7VVA3"/>
<dbReference type="eggNOG" id="COG1878">
    <property type="taxonomic scope" value="Bacteria"/>
</dbReference>
<dbReference type="PANTHER" id="PTHR31118">
    <property type="entry name" value="CYCLASE-LIKE PROTEIN 2"/>
    <property type="match status" value="1"/>
</dbReference>